<evidence type="ECO:0000256" key="1">
    <source>
        <dbReference type="SAM" id="SignalP"/>
    </source>
</evidence>
<evidence type="ECO:0000313" key="4">
    <source>
        <dbReference type="Proteomes" id="UP001139103"/>
    </source>
</evidence>
<dbReference type="GO" id="GO:0016788">
    <property type="term" value="F:hydrolase activity, acting on ester bonds"/>
    <property type="evidence" value="ECO:0007669"/>
    <property type="project" value="UniProtKB-ARBA"/>
</dbReference>
<dbReference type="SUPFAM" id="SSF52266">
    <property type="entry name" value="SGNH hydrolase"/>
    <property type="match status" value="1"/>
</dbReference>
<name>A0A9X1SHK0_9BACT</name>
<dbReference type="AlphaFoldDB" id="A0A9X1SHK0"/>
<dbReference type="Proteomes" id="UP001139103">
    <property type="component" value="Unassembled WGS sequence"/>
</dbReference>
<feature type="domain" description="DUF4886" evidence="2">
    <location>
        <begin position="38"/>
        <end position="214"/>
    </location>
</feature>
<accession>A0A9X1SHK0</accession>
<dbReference type="Pfam" id="PF16227">
    <property type="entry name" value="DUF4886"/>
    <property type="match status" value="1"/>
</dbReference>
<feature type="signal peptide" evidence="1">
    <location>
        <begin position="1"/>
        <end position="27"/>
    </location>
</feature>
<comment type="caution">
    <text evidence="3">The sequence shown here is derived from an EMBL/GenBank/DDBJ whole genome shotgun (WGS) entry which is preliminary data.</text>
</comment>
<dbReference type="RefSeq" id="WP_230215317.1">
    <property type="nucleotide sequence ID" value="NZ_JAJKFT010000002.1"/>
</dbReference>
<proteinExistence type="predicted"/>
<keyword evidence="1" id="KW-0732">Signal</keyword>
<evidence type="ECO:0000313" key="3">
    <source>
        <dbReference type="EMBL" id="MCC9627269.1"/>
    </source>
</evidence>
<reference evidence="3" key="1">
    <citation type="submission" date="2021-11" db="EMBL/GenBank/DDBJ databases">
        <title>Genome sequence.</title>
        <authorList>
            <person name="Sun Q."/>
        </authorList>
    </citation>
    <scope>NUCLEOTIDE SEQUENCE</scope>
    <source>
        <strain evidence="3">JC732</strain>
    </source>
</reference>
<organism evidence="3 4">
    <name type="scientific">Blastopirellula sediminis</name>
    <dbReference type="NCBI Taxonomy" id="2894196"/>
    <lineage>
        <taxon>Bacteria</taxon>
        <taxon>Pseudomonadati</taxon>
        <taxon>Planctomycetota</taxon>
        <taxon>Planctomycetia</taxon>
        <taxon>Pirellulales</taxon>
        <taxon>Pirellulaceae</taxon>
        <taxon>Blastopirellula</taxon>
    </lineage>
</organism>
<evidence type="ECO:0000259" key="2">
    <source>
        <dbReference type="Pfam" id="PF16227"/>
    </source>
</evidence>
<protein>
    <submittedName>
        <fullName evidence="3">DUF4886 domain-containing protein</fullName>
    </submittedName>
</protein>
<dbReference type="InterPro" id="IPR036514">
    <property type="entry name" value="SGNH_hydro_sf"/>
</dbReference>
<gene>
    <name evidence="3" type="ORF">LOC68_02580</name>
</gene>
<sequence>MSSRWSKFLCSLIAALVVSQISILAMAEEPTGVRTVRLLTIGNSFADNACAFLPQIFAADPKAELVLMKANLGGCSLERHWNNAAAAQQGDGGKVYSLVRGKEKTPATLQQMLAAEPWDVVTIQQVSNNSWRPDTYHPYIENLVALVGKESPQAQIALHQTWAYRTDAPLLAEWQLSQEEMYEKLTDAYSRVAKKFDVPILPSGSAIQTYRRRDDRQYVVDKEYDFQASPTGPLPKQDNSLVVGWYRSKDKTKLLLDPKHLNDRGEYLIGAVWYEALTGHDIRENSFVPKGIPAEELKLLQEVAHQTVADFKQPAKPLTTLQK</sequence>
<dbReference type="EMBL" id="JAJKFT010000002">
    <property type="protein sequence ID" value="MCC9627269.1"/>
    <property type="molecule type" value="Genomic_DNA"/>
</dbReference>
<feature type="chain" id="PRO_5040753495" evidence="1">
    <location>
        <begin position="28"/>
        <end position="323"/>
    </location>
</feature>
<keyword evidence="4" id="KW-1185">Reference proteome</keyword>
<dbReference type="Gene3D" id="3.40.50.1110">
    <property type="entry name" value="SGNH hydrolase"/>
    <property type="match status" value="1"/>
</dbReference>
<dbReference type="InterPro" id="IPR032616">
    <property type="entry name" value="DUF4886"/>
</dbReference>